<accession>A0AAV4J493</accession>
<proteinExistence type="predicted"/>
<reference evidence="1 2" key="1">
    <citation type="journal article" date="2021" name="Elife">
        <title>Chloroplast acquisition without the gene transfer in kleptoplastic sea slugs, Plakobranchus ocellatus.</title>
        <authorList>
            <person name="Maeda T."/>
            <person name="Takahashi S."/>
            <person name="Yoshida T."/>
            <person name="Shimamura S."/>
            <person name="Takaki Y."/>
            <person name="Nagai Y."/>
            <person name="Toyoda A."/>
            <person name="Suzuki Y."/>
            <person name="Arimoto A."/>
            <person name="Ishii H."/>
            <person name="Satoh N."/>
            <person name="Nishiyama T."/>
            <person name="Hasebe M."/>
            <person name="Maruyama T."/>
            <person name="Minagawa J."/>
            <person name="Obokata J."/>
            <person name="Shigenobu S."/>
        </authorList>
    </citation>
    <scope>NUCLEOTIDE SEQUENCE [LARGE SCALE GENOMIC DNA]</scope>
</reference>
<keyword evidence="2" id="KW-1185">Reference proteome</keyword>
<evidence type="ECO:0000313" key="1">
    <source>
        <dbReference type="EMBL" id="GFS15792.1"/>
    </source>
</evidence>
<protein>
    <submittedName>
        <fullName evidence="1">Histone-lysine n-methyltransferase</fullName>
    </submittedName>
</protein>
<dbReference type="EMBL" id="BMAT01002868">
    <property type="protein sequence ID" value="GFS15792.1"/>
    <property type="molecule type" value="Genomic_DNA"/>
</dbReference>
<dbReference type="AlphaFoldDB" id="A0AAV4J493"/>
<evidence type="ECO:0000313" key="2">
    <source>
        <dbReference type="Proteomes" id="UP000762676"/>
    </source>
</evidence>
<name>A0AAV4J493_9GAST</name>
<organism evidence="1 2">
    <name type="scientific">Elysia marginata</name>
    <dbReference type="NCBI Taxonomy" id="1093978"/>
    <lineage>
        <taxon>Eukaryota</taxon>
        <taxon>Metazoa</taxon>
        <taxon>Spiralia</taxon>
        <taxon>Lophotrochozoa</taxon>
        <taxon>Mollusca</taxon>
        <taxon>Gastropoda</taxon>
        <taxon>Heterobranchia</taxon>
        <taxon>Euthyneura</taxon>
        <taxon>Panpulmonata</taxon>
        <taxon>Sacoglossa</taxon>
        <taxon>Placobranchoidea</taxon>
        <taxon>Plakobranchidae</taxon>
        <taxon>Elysia</taxon>
    </lineage>
</organism>
<comment type="caution">
    <text evidence="1">The sequence shown here is derived from an EMBL/GenBank/DDBJ whole genome shotgun (WGS) entry which is preliminary data.</text>
</comment>
<gene>
    <name evidence="1" type="ORF">ElyMa_001457300</name>
</gene>
<sequence length="113" mass="12743">MATCNDLLIKQRSAIEFWAAEGCSAVNIHARMKAVYGEMCVSDSALCKGVIIFKGADFRETILRDQHRSGRPLPASDTVQRDKVDCMIRANRKHFERTSAPYRLNWTGLPKSL</sequence>
<dbReference type="Proteomes" id="UP000762676">
    <property type="component" value="Unassembled WGS sequence"/>
</dbReference>